<dbReference type="EMBL" id="BSXW01001772">
    <property type="protein sequence ID" value="GMF39078.1"/>
    <property type="molecule type" value="Genomic_DNA"/>
</dbReference>
<accession>A0A9W6XH33</accession>
<gene>
    <name evidence="2" type="ORF">Plil01_001622600</name>
</gene>
<reference evidence="2" key="1">
    <citation type="submission" date="2023-04" db="EMBL/GenBank/DDBJ databases">
        <title>Phytophthora lilii NBRC 32176.</title>
        <authorList>
            <person name="Ichikawa N."/>
            <person name="Sato H."/>
            <person name="Tonouchi N."/>
        </authorList>
    </citation>
    <scope>NUCLEOTIDE SEQUENCE</scope>
    <source>
        <strain evidence="2">NBRC 32176</strain>
    </source>
</reference>
<evidence type="ECO:0000313" key="3">
    <source>
        <dbReference type="Proteomes" id="UP001165083"/>
    </source>
</evidence>
<keyword evidence="3" id="KW-1185">Reference proteome</keyword>
<dbReference type="AlphaFoldDB" id="A0A9W6XH33"/>
<dbReference type="Proteomes" id="UP001165083">
    <property type="component" value="Unassembled WGS sequence"/>
</dbReference>
<protein>
    <submittedName>
        <fullName evidence="2">Unnamed protein product</fullName>
    </submittedName>
</protein>
<sequence>MAKDHVQRPGGKAPVLAVVTPDTPEDAILSAGRSGGSRSLSRNLADELEEVAGPEPAYDDDAEDSKSPVTMAKPTEQASGYRPPLNGDTPAANKVLGRCYEEMKTSEWIQLFEPTPIRQAVWADLSHELAWPVTSTSLDQVVKETVTFLKAMGLQVTSRPSPSTLESWAPAEAGAELWKWKKRLRGAFGATAFNMGRRPTPHSTGETTDPSKVPPPKTPTKTAEDSRGHKAPTAVFSATGLVVRSACRRLTASCSWNSGPFPDHSSFRYVLELGEPSRELGMFEPS</sequence>
<feature type="compositionally biased region" description="Low complexity" evidence="1">
    <location>
        <begin position="27"/>
        <end position="43"/>
    </location>
</feature>
<feature type="region of interest" description="Disordered" evidence="1">
    <location>
        <begin position="1"/>
        <end position="88"/>
    </location>
</feature>
<dbReference type="OrthoDB" id="128240at2759"/>
<proteinExistence type="predicted"/>
<evidence type="ECO:0000313" key="2">
    <source>
        <dbReference type="EMBL" id="GMF39078.1"/>
    </source>
</evidence>
<feature type="region of interest" description="Disordered" evidence="1">
    <location>
        <begin position="191"/>
        <end position="230"/>
    </location>
</feature>
<comment type="caution">
    <text evidence="2">The sequence shown here is derived from an EMBL/GenBank/DDBJ whole genome shotgun (WGS) entry which is preliminary data.</text>
</comment>
<feature type="compositionally biased region" description="Acidic residues" evidence="1">
    <location>
        <begin position="46"/>
        <end position="63"/>
    </location>
</feature>
<organism evidence="2 3">
    <name type="scientific">Phytophthora lilii</name>
    <dbReference type="NCBI Taxonomy" id="2077276"/>
    <lineage>
        <taxon>Eukaryota</taxon>
        <taxon>Sar</taxon>
        <taxon>Stramenopiles</taxon>
        <taxon>Oomycota</taxon>
        <taxon>Peronosporomycetes</taxon>
        <taxon>Peronosporales</taxon>
        <taxon>Peronosporaceae</taxon>
        <taxon>Phytophthora</taxon>
    </lineage>
</organism>
<name>A0A9W6XH33_9STRA</name>
<evidence type="ECO:0000256" key="1">
    <source>
        <dbReference type="SAM" id="MobiDB-lite"/>
    </source>
</evidence>